<evidence type="ECO:0000256" key="7">
    <source>
        <dbReference type="ARBA" id="ARBA00022787"/>
    </source>
</evidence>
<evidence type="ECO:0000256" key="2">
    <source>
        <dbReference type="ARBA" id="ARBA00022473"/>
    </source>
</evidence>
<keyword evidence="8 16" id="KW-0862">Zinc</keyword>
<keyword evidence="6 16" id="KW-0863">Zinc-finger</keyword>
<proteinExistence type="inferred from homology"/>
<dbReference type="GO" id="GO:0043066">
    <property type="term" value="P:negative regulation of apoptotic process"/>
    <property type="evidence" value="ECO:0007669"/>
    <property type="project" value="TreeGrafter"/>
</dbReference>
<dbReference type="InterPro" id="IPR036869">
    <property type="entry name" value="J_dom_sf"/>
</dbReference>
<dbReference type="SMART" id="SM00271">
    <property type="entry name" value="DnaJ"/>
    <property type="match status" value="1"/>
</dbReference>
<dbReference type="SUPFAM" id="SSF46565">
    <property type="entry name" value="Chaperone J-domain"/>
    <property type="match status" value="1"/>
</dbReference>
<dbReference type="PANTHER" id="PTHR44145">
    <property type="entry name" value="DNAJ HOMOLOG SUBFAMILY A MEMBER 3, MITOCHONDRIAL"/>
    <property type="match status" value="1"/>
</dbReference>
<evidence type="ECO:0000259" key="19">
    <source>
        <dbReference type="PROSITE" id="PS51188"/>
    </source>
</evidence>
<accession>A0AAR5P664</accession>
<name>A0AAR5P664_DENPD</name>
<dbReference type="HAMAP" id="MF_01152">
    <property type="entry name" value="DnaJ"/>
    <property type="match status" value="1"/>
</dbReference>
<dbReference type="Gene3D" id="2.60.260.20">
    <property type="entry name" value="Urease metallochaperone UreE, N-terminal domain"/>
    <property type="match status" value="2"/>
</dbReference>
<dbReference type="InterPro" id="IPR001305">
    <property type="entry name" value="HSP_DnaJ_Cys-rich_dom"/>
</dbReference>
<keyword evidence="12" id="KW-0472">Membrane</keyword>
<dbReference type="SUPFAM" id="SSF57938">
    <property type="entry name" value="DnaJ/Hsp40 cysteine-rich domain"/>
    <property type="match status" value="1"/>
</dbReference>
<feature type="zinc finger region" description="CR-type" evidence="16">
    <location>
        <begin position="218"/>
        <end position="296"/>
    </location>
</feature>
<evidence type="ECO:0000256" key="4">
    <source>
        <dbReference type="ARBA" id="ARBA00022723"/>
    </source>
</evidence>
<feature type="region of interest" description="Disordered" evidence="17">
    <location>
        <begin position="465"/>
        <end position="514"/>
    </location>
</feature>
<feature type="compositionally biased region" description="Basic and acidic residues" evidence="17">
    <location>
        <begin position="477"/>
        <end position="514"/>
    </location>
</feature>
<dbReference type="InterPro" id="IPR051938">
    <property type="entry name" value="Apopto_cytoskel_mod"/>
</dbReference>
<feature type="domain" description="CR-type" evidence="19">
    <location>
        <begin position="218"/>
        <end position="296"/>
    </location>
</feature>
<dbReference type="SUPFAM" id="SSF49493">
    <property type="entry name" value="HSP40/DnaJ peptide-binding domain"/>
    <property type="match status" value="2"/>
</dbReference>
<organism evidence="20 21">
    <name type="scientific">Dendroctonus ponderosae</name>
    <name type="common">Mountain pine beetle</name>
    <dbReference type="NCBI Taxonomy" id="77166"/>
    <lineage>
        <taxon>Eukaryota</taxon>
        <taxon>Metazoa</taxon>
        <taxon>Ecdysozoa</taxon>
        <taxon>Arthropoda</taxon>
        <taxon>Hexapoda</taxon>
        <taxon>Insecta</taxon>
        <taxon>Pterygota</taxon>
        <taxon>Neoptera</taxon>
        <taxon>Endopterygota</taxon>
        <taxon>Coleoptera</taxon>
        <taxon>Polyphaga</taxon>
        <taxon>Cucujiformia</taxon>
        <taxon>Curculionidae</taxon>
        <taxon>Scolytinae</taxon>
        <taxon>Dendroctonus</taxon>
    </lineage>
</organism>
<dbReference type="PROSITE" id="PS50076">
    <property type="entry name" value="DNAJ_2"/>
    <property type="match status" value="1"/>
</dbReference>
<feature type="domain" description="J" evidence="18">
    <location>
        <begin position="74"/>
        <end position="139"/>
    </location>
</feature>
<evidence type="ECO:0000256" key="1">
    <source>
        <dbReference type="ARBA" id="ARBA00004294"/>
    </source>
</evidence>
<evidence type="ECO:0000256" key="14">
    <source>
        <dbReference type="ARBA" id="ARBA00080150"/>
    </source>
</evidence>
<dbReference type="InterPro" id="IPR002939">
    <property type="entry name" value="DnaJ_C"/>
</dbReference>
<dbReference type="Pfam" id="PF00684">
    <property type="entry name" value="DnaJ_CXXCXGXG"/>
    <property type="match status" value="1"/>
</dbReference>
<dbReference type="CDD" id="cd06257">
    <property type="entry name" value="DnaJ"/>
    <property type="match status" value="1"/>
</dbReference>
<dbReference type="PANTHER" id="PTHR44145:SF3">
    <property type="entry name" value="DNAJ HOMOLOG SUBFAMILY A MEMBER 3, MITOCHONDRIAL"/>
    <property type="match status" value="1"/>
</dbReference>
<dbReference type="EnsemblMetazoa" id="XM_019900778.1">
    <property type="protein sequence ID" value="XP_019756337.1"/>
    <property type="gene ID" value="LOC109534974"/>
</dbReference>
<reference evidence="21" key="1">
    <citation type="journal article" date="2013" name="Genome Biol.">
        <title>Draft genome of the mountain pine beetle, Dendroctonus ponderosae Hopkins, a major forest pest.</title>
        <authorList>
            <person name="Keeling C.I."/>
            <person name="Yuen M.M."/>
            <person name="Liao N.Y."/>
            <person name="Docking T.R."/>
            <person name="Chan S.K."/>
            <person name="Taylor G.A."/>
            <person name="Palmquist D.L."/>
            <person name="Jackman S.D."/>
            <person name="Nguyen A."/>
            <person name="Li M."/>
            <person name="Henderson H."/>
            <person name="Janes J.K."/>
            <person name="Zhao Y."/>
            <person name="Pandoh P."/>
            <person name="Moore R."/>
            <person name="Sperling F.A."/>
            <person name="Huber D.P."/>
            <person name="Birol I."/>
            <person name="Jones S.J."/>
            <person name="Bohlmann J."/>
        </authorList>
    </citation>
    <scope>NUCLEOTIDE SEQUENCE</scope>
</reference>
<evidence type="ECO:0000256" key="6">
    <source>
        <dbReference type="ARBA" id="ARBA00022771"/>
    </source>
</evidence>
<evidence type="ECO:0000259" key="18">
    <source>
        <dbReference type="PROSITE" id="PS50076"/>
    </source>
</evidence>
<evidence type="ECO:0000256" key="11">
    <source>
        <dbReference type="ARBA" id="ARBA00023128"/>
    </source>
</evidence>
<dbReference type="GO" id="GO:0007005">
    <property type="term" value="P:mitochondrion organization"/>
    <property type="evidence" value="ECO:0007669"/>
    <property type="project" value="TreeGrafter"/>
</dbReference>
<dbReference type="PROSITE" id="PS51188">
    <property type="entry name" value="ZF_CR"/>
    <property type="match status" value="1"/>
</dbReference>
<keyword evidence="21" id="KW-1185">Reference proteome</keyword>
<evidence type="ECO:0000256" key="15">
    <source>
        <dbReference type="ARBA" id="ARBA00093620"/>
    </source>
</evidence>
<evidence type="ECO:0000256" key="3">
    <source>
        <dbReference type="ARBA" id="ARBA00022481"/>
    </source>
</evidence>
<keyword evidence="3" id="KW-0488">Methylation</keyword>
<dbReference type="GO" id="GO:0006457">
    <property type="term" value="P:protein folding"/>
    <property type="evidence" value="ECO:0007669"/>
    <property type="project" value="InterPro"/>
</dbReference>
<dbReference type="Proteomes" id="UP000019118">
    <property type="component" value="Unassembled WGS sequence"/>
</dbReference>
<keyword evidence="5" id="KW-0677">Repeat</keyword>
<dbReference type="GO" id="GO:0005829">
    <property type="term" value="C:cytosol"/>
    <property type="evidence" value="ECO:0007669"/>
    <property type="project" value="UniProtKB-ARBA"/>
</dbReference>
<dbReference type="PRINTS" id="PR00625">
    <property type="entry name" value="JDOMAIN"/>
</dbReference>
<dbReference type="FunFam" id="2.60.260.20:FF:000005">
    <property type="entry name" value="Chaperone protein dnaJ 1, mitochondrial"/>
    <property type="match status" value="1"/>
</dbReference>
<dbReference type="Gene3D" id="2.10.230.10">
    <property type="entry name" value="Heat shock protein DnaJ, cysteine-rich domain"/>
    <property type="match status" value="1"/>
</dbReference>
<evidence type="ECO:0000313" key="20">
    <source>
        <dbReference type="EnsemblMetazoa" id="XP_019756337.1"/>
    </source>
</evidence>
<dbReference type="GO" id="GO:0008270">
    <property type="term" value="F:zinc ion binding"/>
    <property type="evidence" value="ECO:0007669"/>
    <property type="project" value="UniProtKB-KW"/>
</dbReference>
<dbReference type="InterPro" id="IPR012724">
    <property type="entry name" value="DnaJ"/>
</dbReference>
<keyword evidence="4 16" id="KW-0479">Metal-binding</keyword>
<dbReference type="GO" id="GO:0031072">
    <property type="term" value="F:heat shock protein binding"/>
    <property type="evidence" value="ECO:0007669"/>
    <property type="project" value="InterPro"/>
</dbReference>
<keyword evidence="9" id="KW-0809">Transit peptide</keyword>
<dbReference type="AlphaFoldDB" id="A0AAR5P664"/>
<dbReference type="GO" id="GO:0051082">
    <property type="term" value="F:unfolded protein binding"/>
    <property type="evidence" value="ECO:0007669"/>
    <property type="project" value="InterPro"/>
</dbReference>
<evidence type="ECO:0000313" key="21">
    <source>
        <dbReference type="Proteomes" id="UP000019118"/>
    </source>
</evidence>
<sequence length="514" mass="56978">MATCRGLFGILTSRHLHIYVAPQVAKNQRFLHRCLQCKSSNVLTINVANQSQNRNQNILKRDFHRSSFDAAKKNYYEILGVGRNASPAEIKKAYYKLAKQYHPDVNKNDPEAQRKFQDASEAYEILGDDGKRKQYDTWGTAGEQMGGMGSTGKPHGPQGFSQHWEYQSTIDPEELFRKIFGDGGFSKSPFGDFAESQYGFGESQEVVLRVSFSQAASGTNKDVTINVVDTCPKCRGTRAELGTKATKCAYCNGTGIESITTGPFIMRSTCRYCQGTRMYIKDKCIECEGKGSIVQRRTITIPVPAGIQDGQTVRMSVGNKELFVTFRVDKSDYFKRDGADVHTEATISVAQSLLGGSVRIQGLYEDHVLQIKPGTPSHTRIRLSAKGMKKVNGYGNGDHYVTLKIKVPSHLDEKQKALAQAYAELEQDTPGQIFGITYNTDGQKAVSSSENQVLLAAIKSALEGKRGTTSDGVQLNKVDDDNREKQVKNKPDNVKSATDEEHSDVEHEKVQKKI</sequence>
<dbReference type="GO" id="GO:0005741">
    <property type="term" value="C:mitochondrial outer membrane"/>
    <property type="evidence" value="ECO:0007669"/>
    <property type="project" value="UniProtKB-SubCell"/>
</dbReference>
<evidence type="ECO:0000256" key="17">
    <source>
        <dbReference type="SAM" id="MobiDB-lite"/>
    </source>
</evidence>
<dbReference type="GO" id="GO:0009408">
    <property type="term" value="P:response to heat"/>
    <property type="evidence" value="ECO:0007669"/>
    <property type="project" value="InterPro"/>
</dbReference>
<dbReference type="InterPro" id="IPR036410">
    <property type="entry name" value="HSP_DnaJ_Cys-rich_dom_sf"/>
</dbReference>
<dbReference type="CDD" id="cd10719">
    <property type="entry name" value="DnaJ_zf"/>
    <property type="match status" value="1"/>
</dbReference>
<evidence type="ECO:0000256" key="5">
    <source>
        <dbReference type="ARBA" id="ARBA00022737"/>
    </source>
</evidence>
<dbReference type="FunFam" id="1.10.287.110:FF:000075">
    <property type="entry name" value="Uncharacterized protein, isoform D"/>
    <property type="match status" value="1"/>
</dbReference>
<comment type="subcellular location">
    <subcellularLocation>
        <location evidence="1">Mitochondrion outer membrane</location>
    </subcellularLocation>
</comment>
<evidence type="ECO:0000256" key="16">
    <source>
        <dbReference type="PROSITE-ProRule" id="PRU00546"/>
    </source>
</evidence>
<evidence type="ECO:0000256" key="13">
    <source>
        <dbReference type="ARBA" id="ARBA00023186"/>
    </source>
</evidence>
<dbReference type="PROSITE" id="PS00636">
    <property type="entry name" value="DNAJ_1"/>
    <property type="match status" value="1"/>
</dbReference>
<reference evidence="20" key="2">
    <citation type="submission" date="2024-08" db="UniProtKB">
        <authorList>
            <consortium name="EnsemblMetazoa"/>
        </authorList>
    </citation>
    <scope>IDENTIFICATION</scope>
</reference>
<dbReference type="Pfam" id="PF01556">
    <property type="entry name" value="DnaJ_C"/>
    <property type="match status" value="1"/>
</dbReference>
<dbReference type="InterPro" id="IPR001623">
    <property type="entry name" value="DnaJ_domain"/>
</dbReference>
<dbReference type="InterPro" id="IPR018253">
    <property type="entry name" value="DnaJ_domain_CS"/>
</dbReference>
<keyword evidence="11" id="KW-0496">Mitochondrion</keyword>
<keyword evidence="2" id="KW-0217">Developmental protein</keyword>
<evidence type="ECO:0000256" key="10">
    <source>
        <dbReference type="ARBA" id="ARBA00022990"/>
    </source>
</evidence>
<protein>
    <recommendedName>
        <fullName evidence="15">DnaJ homolog l(2)tid, mitochondrial</fullName>
    </recommendedName>
    <alternativeName>
        <fullName evidence="14">Protein lethal(2)tumorous imaginal discs</fullName>
    </alternativeName>
</protein>
<dbReference type="FunFam" id="2.10.230.10:FF:000003">
    <property type="entry name" value="dnaJ homolog subfamily A member 3, mitochondrial"/>
    <property type="match status" value="1"/>
</dbReference>
<keyword evidence="10" id="KW-0007">Acetylation</keyword>
<evidence type="ECO:0000256" key="8">
    <source>
        <dbReference type="ARBA" id="ARBA00022833"/>
    </source>
</evidence>
<dbReference type="GO" id="GO:0005102">
    <property type="term" value="F:signaling receptor binding"/>
    <property type="evidence" value="ECO:0007669"/>
    <property type="project" value="UniProtKB-ARBA"/>
</dbReference>
<dbReference type="CDD" id="cd10747">
    <property type="entry name" value="DnaJ_C"/>
    <property type="match status" value="1"/>
</dbReference>
<dbReference type="Gene3D" id="1.10.287.110">
    <property type="entry name" value="DnaJ domain"/>
    <property type="match status" value="1"/>
</dbReference>
<keyword evidence="13" id="KW-0143">Chaperone</keyword>
<dbReference type="InterPro" id="IPR008971">
    <property type="entry name" value="HSP40/DnaJ_pept-bd"/>
</dbReference>
<dbReference type="GO" id="GO:0005524">
    <property type="term" value="F:ATP binding"/>
    <property type="evidence" value="ECO:0007669"/>
    <property type="project" value="InterPro"/>
</dbReference>
<evidence type="ECO:0000256" key="12">
    <source>
        <dbReference type="ARBA" id="ARBA00023136"/>
    </source>
</evidence>
<dbReference type="Pfam" id="PF00226">
    <property type="entry name" value="DnaJ"/>
    <property type="match status" value="1"/>
</dbReference>
<evidence type="ECO:0000256" key="9">
    <source>
        <dbReference type="ARBA" id="ARBA00022946"/>
    </source>
</evidence>
<keyword evidence="7" id="KW-1000">Mitochondrion outer membrane</keyword>